<keyword evidence="3" id="KW-1185">Reference proteome</keyword>
<dbReference type="Proteomes" id="UP000518266">
    <property type="component" value="Unassembled WGS sequence"/>
</dbReference>
<protein>
    <submittedName>
        <fullName evidence="2">Uncharacterized protein</fullName>
    </submittedName>
</protein>
<comment type="caution">
    <text evidence="2">The sequence shown here is derived from an EMBL/GenBank/DDBJ whole genome shotgun (WGS) entry which is preliminary data.</text>
</comment>
<feature type="compositionally biased region" description="Pro residues" evidence="1">
    <location>
        <begin position="45"/>
        <end position="55"/>
    </location>
</feature>
<organism evidence="2 3">
    <name type="scientific">Dissostichus mawsoni</name>
    <name type="common">Antarctic cod</name>
    <dbReference type="NCBI Taxonomy" id="36200"/>
    <lineage>
        <taxon>Eukaryota</taxon>
        <taxon>Metazoa</taxon>
        <taxon>Chordata</taxon>
        <taxon>Craniata</taxon>
        <taxon>Vertebrata</taxon>
        <taxon>Euteleostomi</taxon>
        <taxon>Actinopterygii</taxon>
        <taxon>Neopterygii</taxon>
        <taxon>Teleostei</taxon>
        <taxon>Neoteleostei</taxon>
        <taxon>Acanthomorphata</taxon>
        <taxon>Eupercaria</taxon>
        <taxon>Perciformes</taxon>
        <taxon>Notothenioidei</taxon>
        <taxon>Nototheniidae</taxon>
        <taxon>Dissostichus</taxon>
    </lineage>
</organism>
<reference evidence="2 3" key="1">
    <citation type="submission" date="2020-03" db="EMBL/GenBank/DDBJ databases">
        <title>Dissostichus mawsoni Genome sequencing and assembly.</title>
        <authorList>
            <person name="Park H."/>
        </authorList>
    </citation>
    <scope>NUCLEOTIDE SEQUENCE [LARGE SCALE GENOMIC DNA]</scope>
    <source>
        <strain evidence="2">DM0001</strain>
        <tissue evidence="2">Muscle</tissue>
    </source>
</reference>
<name>A0A7J5XRA5_DISMA</name>
<accession>A0A7J5XRA5</accession>
<feature type="region of interest" description="Disordered" evidence="1">
    <location>
        <begin position="10"/>
        <end position="62"/>
    </location>
</feature>
<feature type="compositionally biased region" description="Acidic residues" evidence="1">
    <location>
        <begin position="10"/>
        <end position="31"/>
    </location>
</feature>
<evidence type="ECO:0000313" key="2">
    <source>
        <dbReference type="EMBL" id="KAF3839099.1"/>
    </source>
</evidence>
<sequence>MDTELLMECVEEELEPWQQVEDEDEDEEEEYCQPGRISVSSPSAETPPPPGPLNLPPSDSISSPAARLLPSSLILPSLPPPSSLLLTSLPPSSSLLLTSSLPLPSTSAPPDVSAPLILTQTAGGTFLLPAGSHHGSPILLTTQGLSL</sequence>
<dbReference type="EMBL" id="JAAKFY010000021">
    <property type="protein sequence ID" value="KAF3839099.1"/>
    <property type="molecule type" value="Genomic_DNA"/>
</dbReference>
<evidence type="ECO:0000256" key="1">
    <source>
        <dbReference type="SAM" id="MobiDB-lite"/>
    </source>
</evidence>
<proteinExistence type="predicted"/>
<gene>
    <name evidence="2" type="ORF">F7725_017816</name>
</gene>
<evidence type="ECO:0000313" key="3">
    <source>
        <dbReference type="Proteomes" id="UP000518266"/>
    </source>
</evidence>
<dbReference type="AlphaFoldDB" id="A0A7J5XRA5"/>